<reference evidence="9 10" key="1">
    <citation type="journal article" date="2021" name="Elife">
        <title>Chloroplast acquisition without the gene transfer in kleptoplastic sea slugs, Plakobranchus ocellatus.</title>
        <authorList>
            <person name="Maeda T."/>
            <person name="Takahashi S."/>
            <person name="Yoshida T."/>
            <person name="Shimamura S."/>
            <person name="Takaki Y."/>
            <person name="Nagai Y."/>
            <person name="Toyoda A."/>
            <person name="Suzuki Y."/>
            <person name="Arimoto A."/>
            <person name="Ishii H."/>
            <person name="Satoh N."/>
            <person name="Nishiyama T."/>
            <person name="Hasebe M."/>
            <person name="Maruyama T."/>
            <person name="Minagawa J."/>
            <person name="Obokata J."/>
            <person name="Shigenobu S."/>
        </authorList>
    </citation>
    <scope>NUCLEOTIDE SEQUENCE [LARGE SCALE GENOMIC DNA]</scope>
</reference>
<dbReference type="GO" id="GO:0031902">
    <property type="term" value="C:late endosome membrane"/>
    <property type="evidence" value="ECO:0007669"/>
    <property type="project" value="UniProtKB-SubCell"/>
</dbReference>
<dbReference type="EC" id="3.1.1.23" evidence="2"/>
<evidence type="ECO:0000256" key="7">
    <source>
        <dbReference type="ARBA" id="ARBA00049568"/>
    </source>
</evidence>
<evidence type="ECO:0000256" key="2">
    <source>
        <dbReference type="ARBA" id="ARBA00013254"/>
    </source>
</evidence>
<organism evidence="9 10">
    <name type="scientific">Elysia marginata</name>
    <dbReference type="NCBI Taxonomy" id="1093978"/>
    <lineage>
        <taxon>Eukaryota</taxon>
        <taxon>Metazoa</taxon>
        <taxon>Spiralia</taxon>
        <taxon>Lophotrochozoa</taxon>
        <taxon>Mollusca</taxon>
        <taxon>Gastropoda</taxon>
        <taxon>Heterobranchia</taxon>
        <taxon>Euthyneura</taxon>
        <taxon>Panpulmonata</taxon>
        <taxon>Sacoglossa</taxon>
        <taxon>Placobranchoidea</taxon>
        <taxon>Plakobranchidae</taxon>
        <taxon>Elysia</taxon>
    </lineage>
</organism>
<protein>
    <recommendedName>
        <fullName evidence="2">acylglycerol lipase</fullName>
        <ecNumber evidence="2">3.1.1.23</ecNumber>
    </recommendedName>
</protein>
<dbReference type="GO" id="GO:0046464">
    <property type="term" value="P:acylglycerol catabolic process"/>
    <property type="evidence" value="ECO:0007669"/>
    <property type="project" value="TreeGrafter"/>
</dbReference>
<feature type="domain" description="AB hydrolase-1" evidence="8">
    <location>
        <begin position="11"/>
        <end position="235"/>
    </location>
</feature>
<evidence type="ECO:0000256" key="3">
    <source>
        <dbReference type="ARBA" id="ARBA00037797"/>
    </source>
</evidence>
<dbReference type="InterPro" id="IPR029058">
    <property type="entry name" value="AB_hydrolase_fold"/>
</dbReference>
<evidence type="ECO:0000313" key="10">
    <source>
        <dbReference type="Proteomes" id="UP000762676"/>
    </source>
</evidence>
<evidence type="ECO:0000256" key="4">
    <source>
        <dbReference type="ARBA" id="ARBA00037874"/>
    </source>
</evidence>
<proteinExistence type="predicted"/>
<dbReference type="PANTHER" id="PTHR43798:SF5">
    <property type="entry name" value="MONOACYLGLYCEROL LIPASE ABHD6"/>
    <property type="match status" value="1"/>
</dbReference>
<dbReference type="GO" id="GO:0047372">
    <property type="term" value="F:monoacylglycerol lipase activity"/>
    <property type="evidence" value="ECO:0007669"/>
    <property type="project" value="UniProtKB-EC"/>
</dbReference>
<dbReference type="Proteomes" id="UP000762676">
    <property type="component" value="Unassembled WGS sequence"/>
</dbReference>
<evidence type="ECO:0000259" key="8">
    <source>
        <dbReference type="Pfam" id="PF00561"/>
    </source>
</evidence>
<dbReference type="AlphaFoldDB" id="A0AAV4ILK4"/>
<dbReference type="InterPro" id="IPR050266">
    <property type="entry name" value="AB_hydrolase_sf"/>
</dbReference>
<keyword evidence="10" id="KW-1185">Reference proteome</keyword>
<comment type="catalytic activity">
    <reaction evidence="6">
        <text>1-dodecanoylglycerol + H2O = dodecanoate + glycerol + H(+)</text>
        <dbReference type="Rhea" id="RHEA:44316"/>
        <dbReference type="ChEBI" id="CHEBI:15377"/>
        <dbReference type="ChEBI" id="CHEBI:15378"/>
        <dbReference type="ChEBI" id="CHEBI:17754"/>
        <dbReference type="ChEBI" id="CHEBI:18262"/>
        <dbReference type="ChEBI" id="CHEBI:75539"/>
    </reaction>
</comment>
<dbReference type="PANTHER" id="PTHR43798">
    <property type="entry name" value="MONOACYLGLYCEROL LIPASE"/>
    <property type="match status" value="1"/>
</dbReference>
<sequence length="256" mass="28803">MKPRLAEVVNLPSHVHVIALDLPGHGFTTPPLEGDDIGFEGQLKRVKQFVDLVGLSQQPFFLAGVSMGGALSGLFAARYPQLVKAVSMTCPSMKTPEDSRMISENRDIVLQNGGQLTLDNCPILPQTPEKLQYMLDITHYYSRIRYPQQILKGVLKLRKQKNDHYLKLANMIINDEHSTLLESNLHRIECPTQVLWGKEDWVVDVSGLEIIRKKAANLQHVAVLEKCGHAVNLDQPASIAKNLIHFWKEHAQLQVH</sequence>
<evidence type="ECO:0000256" key="5">
    <source>
        <dbReference type="ARBA" id="ARBA00046308"/>
    </source>
</evidence>
<dbReference type="SUPFAM" id="SSF53474">
    <property type="entry name" value="alpha/beta-Hydrolases"/>
    <property type="match status" value="1"/>
</dbReference>
<comment type="caution">
    <text evidence="9">The sequence shown here is derived from an EMBL/GenBank/DDBJ whole genome shotgun (WGS) entry which is preliminary data.</text>
</comment>
<dbReference type="InterPro" id="IPR000639">
    <property type="entry name" value="Epox_hydrolase-like"/>
</dbReference>
<dbReference type="PRINTS" id="PR00111">
    <property type="entry name" value="ABHYDROLASE"/>
</dbReference>
<comment type="catalytic activity">
    <reaction evidence="1">
        <text>Hydrolyzes glycerol monoesters of long-chain fatty acids.</text>
        <dbReference type="EC" id="3.1.1.23"/>
    </reaction>
</comment>
<dbReference type="Gene3D" id="3.40.50.1820">
    <property type="entry name" value="alpha/beta hydrolase"/>
    <property type="match status" value="1"/>
</dbReference>
<dbReference type="GO" id="GO:0031966">
    <property type="term" value="C:mitochondrial membrane"/>
    <property type="evidence" value="ECO:0007669"/>
    <property type="project" value="UniProtKB-SubCell"/>
</dbReference>
<dbReference type="InterPro" id="IPR000073">
    <property type="entry name" value="AB_hydrolase_1"/>
</dbReference>
<gene>
    <name evidence="9" type="ORF">ElyMa_001330100</name>
</gene>
<dbReference type="GO" id="GO:0005765">
    <property type="term" value="C:lysosomal membrane"/>
    <property type="evidence" value="ECO:0007669"/>
    <property type="project" value="UniProtKB-SubCell"/>
</dbReference>
<dbReference type="EMBL" id="BMAT01002632">
    <property type="protein sequence ID" value="GFS10708.1"/>
    <property type="molecule type" value="Genomic_DNA"/>
</dbReference>
<comment type="function">
    <text evidence="7">Lipase that preferentially hydrolysis medium-chain saturated monoacylglycerols including 2-arachidonoylglycerol. Through 2-arachidonoylglycerol degradation may regulate endocannabinoid signaling pathways. Also has a lysophosphatidyl lipase activity with a preference for lysophosphatidylglycerol among other lysophospholipids. Also able to degrade bis(monoacylglycero)phosphate (BMP) and constitutes the major enzyme for BMP catabolism. BMP, also known as lysobisphosphatidic acid, is enriched in late endosomes and lysosomes and plays a key role in the formation of intraluminal vesicles and in lipid sorting.</text>
</comment>
<comment type="subcellular location">
    <subcellularLocation>
        <location evidence="3">Late endosome membrane</location>
        <topology evidence="3">Single-pass type II membrane protein</topology>
    </subcellularLocation>
    <subcellularLocation>
        <location evidence="4">Lysosome membrane</location>
        <topology evidence="4">Single-pass type II membrane protein</topology>
    </subcellularLocation>
    <subcellularLocation>
        <location evidence="5">Mitochondrion membrane</location>
        <topology evidence="5">Single-pass type II membrane protein</topology>
    </subcellularLocation>
</comment>
<dbReference type="Pfam" id="PF00561">
    <property type="entry name" value="Abhydrolase_1"/>
    <property type="match status" value="1"/>
</dbReference>
<dbReference type="PRINTS" id="PR00412">
    <property type="entry name" value="EPOXHYDRLASE"/>
</dbReference>
<evidence type="ECO:0000313" key="9">
    <source>
        <dbReference type="EMBL" id="GFS10708.1"/>
    </source>
</evidence>
<accession>A0AAV4ILK4</accession>
<evidence type="ECO:0000256" key="1">
    <source>
        <dbReference type="ARBA" id="ARBA00001613"/>
    </source>
</evidence>
<evidence type="ECO:0000256" key="6">
    <source>
        <dbReference type="ARBA" id="ARBA00047662"/>
    </source>
</evidence>
<name>A0AAV4ILK4_9GAST</name>